<evidence type="ECO:0000313" key="1">
    <source>
        <dbReference type="EMBL" id="EGI60111.1"/>
    </source>
</evidence>
<protein>
    <submittedName>
        <fullName evidence="1">Uncharacterized protein</fullName>
    </submittedName>
</protein>
<keyword evidence="2" id="KW-1185">Reference proteome</keyword>
<dbReference type="Proteomes" id="UP000007755">
    <property type="component" value="Unassembled WGS sequence"/>
</dbReference>
<accession>F4X0B3</accession>
<dbReference type="InParanoid" id="F4X0B3"/>
<gene>
    <name evidence="1" type="ORF">G5I_11704</name>
</gene>
<reference evidence="1" key="1">
    <citation type="submission" date="2011-02" db="EMBL/GenBank/DDBJ databases">
        <title>The genome of the leaf-cutting ant Acromyrmex echinatior suggests key adaptations to social evolution and fungus farming.</title>
        <authorList>
            <person name="Nygaard S."/>
            <person name="Zhang G."/>
        </authorList>
    </citation>
    <scope>NUCLEOTIDE SEQUENCE</scope>
</reference>
<name>F4X0B3_ACREC</name>
<dbReference type="AlphaFoldDB" id="F4X0B3"/>
<organism evidence="2">
    <name type="scientific">Acromyrmex echinatior</name>
    <name type="common">Panamanian leafcutter ant</name>
    <name type="synonym">Acromyrmex octospinosus echinatior</name>
    <dbReference type="NCBI Taxonomy" id="103372"/>
    <lineage>
        <taxon>Eukaryota</taxon>
        <taxon>Metazoa</taxon>
        <taxon>Ecdysozoa</taxon>
        <taxon>Arthropoda</taxon>
        <taxon>Hexapoda</taxon>
        <taxon>Insecta</taxon>
        <taxon>Pterygota</taxon>
        <taxon>Neoptera</taxon>
        <taxon>Endopterygota</taxon>
        <taxon>Hymenoptera</taxon>
        <taxon>Apocrita</taxon>
        <taxon>Aculeata</taxon>
        <taxon>Formicoidea</taxon>
        <taxon>Formicidae</taxon>
        <taxon>Myrmicinae</taxon>
        <taxon>Acromyrmex</taxon>
    </lineage>
</organism>
<evidence type="ECO:0000313" key="2">
    <source>
        <dbReference type="Proteomes" id="UP000007755"/>
    </source>
</evidence>
<sequence>MAERQEIGNYFVPNNPRVINNITERNEQQYLLLSTYSLNSSHTKKLYVGLQSTKEGTFELIVKLTSNYLAEGISFDSNAWKQFQENMGLMSTYLSGNSKIKVRNMSQPQNRGLDIREATSEESGWLNHVI</sequence>
<dbReference type="EMBL" id="GL888495">
    <property type="protein sequence ID" value="EGI60111.1"/>
    <property type="molecule type" value="Genomic_DNA"/>
</dbReference>
<proteinExistence type="predicted"/>